<keyword evidence="3" id="KW-1185">Reference proteome</keyword>
<name>A0AAE0LMJ6_9PEZI</name>
<organism evidence="2 3">
    <name type="scientific">Chaetomium fimeti</name>
    <dbReference type="NCBI Taxonomy" id="1854472"/>
    <lineage>
        <taxon>Eukaryota</taxon>
        <taxon>Fungi</taxon>
        <taxon>Dikarya</taxon>
        <taxon>Ascomycota</taxon>
        <taxon>Pezizomycotina</taxon>
        <taxon>Sordariomycetes</taxon>
        <taxon>Sordariomycetidae</taxon>
        <taxon>Sordariales</taxon>
        <taxon>Chaetomiaceae</taxon>
        <taxon>Chaetomium</taxon>
    </lineage>
</organism>
<accession>A0AAE0LMJ6</accession>
<feature type="region of interest" description="Disordered" evidence="1">
    <location>
        <begin position="1"/>
        <end position="28"/>
    </location>
</feature>
<dbReference type="Proteomes" id="UP001278766">
    <property type="component" value="Unassembled WGS sequence"/>
</dbReference>
<feature type="compositionally biased region" description="Basic residues" evidence="1">
    <location>
        <begin position="86"/>
        <end position="95"/>
    </location>
</feature>
<feature type="compositionally biased region" description="Low complexity" evidence="1">
    <location>
        <begin position="1"/>
        <end position="17"/>
    </location>
</feature>
<proteinExistence type="predicted"/>
<dbReference type="AlphaFoldDB" id="A0AAE0LMJ6"/>
<reference evidence="2" key="1">
    <citation type="journal article" date="2023" name="Mol. Phylogenet. Evol.">
        <title>Genome-scale phylogeny and comparative genomics of the fungal order Sordariales.</title>
        <authorList>
            <person name="Hensen N."/>
            <person name="Bonometti L."/>
            <person name="Westerberg I."/>
            <person name="Brannstrom I.O."/>
            <person name="Guillou S."/>
            <person name="Cros-Aarteil S."/>
            <person name="Calhoun S."/>
            <person name="Haridas S."/>
            <person name="Kuo A."/>
            <person name="Mondo S."/>
            <person name="Pangilinan J."/>
            <person name="Riley R."/>
            <person name="LaButti K."/>
            <person name="Andreopoulos B."/>
            <person name="Lipzen A."/>
            <person name="Chen C."/>
            <person name="Yan M."/>
            <person name="Daum C."/>
            <person name="Ng V."/>
            <person name="Clum A."/>
            <person name="Steindorff A."/>
            <person name="Ohm R.A."/>
            <person name="Martin F."/>
            <person name="Silar P."/>
            <person name="Natvig D.O."/>
            <person name="Lalanne C."/>
            <person name="Gautier V."/>
            <person name="Ament-Velasquez S.L."/>
            <person name="Kruys A."/>
            <person name="Hutchinson M.I."/>
            <person name="Powell A.J."/>
            <person name="Barry K."/>
            <person name="Miller A.N."/>
            <person name="Grigoriev I.V."/>
            <person name="Debuchy R."/>
            <person name="Gladieux P."/>
            <person name="Hiltunen Thoren M."/>
            <person name="Johannesson H."/>
        </authorList>
    </citation>
    <scope>NUCLEOTIDE SEQUENCE</scope>
    <source>
        <strain evidence="2">CBS 168.71</strain>
    </source>
</reference>
<feature type="compositionally biased region" description="Basic and acidic residues" evidence="1">
    <location>
        <begin position="537"/>
        <end position="549"/>
    </location>
</feature>
<feature type="region of interest" description="Disordered" evidence="1">
    <location>
        <begin position="48"/>
        <end position="98"/>
    </location>
</feature>
<feature type="compositionally biased region" description="Polar residues" evidence="1">
    <location>
        <begin position="452"/>
        <end position="476"/>
    </location>
</feature>
<feature type="compositionally biased region" description="Polar residues" evidence="1">
    <location>
        <begin position="505"/>
        <end position="531"/>
    </location>
</feature>
<comment type="caution">
    <text evidence="2">The sequence shown here is derived from an EMBL/GenBank/DDBJ whole genome shotgun (WGS) entry which is preliminary data.</text>
</comment>
<dbReference type="EMBL" id="JAUEPN010000013">
    <property type="protein sequence ID" value="KAK3290390.1"/>
    <property type="molecule type" value="Genomic_DNA"/>
</dbReference>
<gene>
    <name evidence="2" type="ORF">B0H64DRAFT_57359</name>
</gene>
<dbReference type="RefSeq" id="XP_062653904.1">
    <property type="nucleotide sequence ID" value="XM_062808457.1"/>
</dbReference>
<evidence type="ECO:0000256" key="1">
    <source>
        <dbReference type="SAM" id="MobiDB-lite"/>
    </source>
</evidence>
<evidence type="ECO:0000313" key="3">
    <source>
        <dbReference type="Proteomes" id="UP001278766"/>
    </source>
</evidence>
<evidence type="ECO:0000313" key="2">
    <source>
        <dbReference type="EMBL" id="KAK3290390.1"/>
    </source>
</evidence>
<feature type="region of interest" description="Disordered" evidence="1">
    <location>
        <begin position="438"/>
        <end position="625"/>
    </location>
</feature>
<protein>
    <submittedName>
        <fullName evidence="2">Uncharacterized protein</fullName>
    </submittedName>
</protein>
<dbReference type="GeneID" id="87845405"/>
<feature type="compositionally biased region" description="Acidic residues" evidence="1">
    <location>
        <begin position="575"/>
        <end position="605"/>
    </location>
</feature>
<feature type="compositionally biased region" description="Acidic residues" evidence="1">
    <location>
        <begin position="57"/>
        <end position="79"/>
    </location>
</feature>
<sequence>MPAAQEQEAQEAAAQEAPAEDEEAVGPTRIVVRLTEMSAAARAEFRVVSPEVKPEADTEFVSDDELDEDDEDEDDDDESERDHRPPPRRQKRRRVQGVPNELGASVDRFLRGLPQITVEAQRWMTENLPRITGLSQVQRMLPRLPIGSAWTAKDRANVDRAWRKSAQRKELLDVAKNKDLLTLHKCCLRLMRCLPEDIIGCRFDLKYDLDQNRALARGQSLLWSGPFCKSLAALLVHPMWDGAVAPLAAAIQYTVIVETNDNGPWVMDVPGCDEFLAGLLKRKREQPEKNTAELRRELHEKMVVGKRDKYGRETGICLSRWDTLFHVIEKLAALASAERSGQTPSPRETRGASEPFLVHRRHLELLIKALDSMTHMGFPQLLPLEVLVRGISGRRSVKDYPQAGHIVALREYSLLCERERVAYDAKLALAARVTNDHPVADDTETHEELESPATQSDGEANTLASGNPQIPDTQGNGEAVTHSREKPTPETQYSARGHKRPRPSQPGSISPDNAQNRARTGGSSTPENPEGSQLELRLLDDSPSDERDLFNTNTAPTISRGVDDVPISLAQVDDQGMEFGDDDDAASLSEESEEEADTTPLEDDSDLRWDGSCGPGNEHMGMSGDQAARVWELYSLPY</sequence>
<reference evidence="2" key="2">
    <citation type="submission" date="2023-06" db="EMBL/GenBank/DDBJ databases">
        <authorList>
            <consortium name="Lawrence Berkeley National Laboratory"/>
            <person name="Haridas S."/>
            <person name="Hensen N."/>
            <person name="Bonometti L."/>
            <person name="Westerberg I."/>
            <person name="Brannstrom I.O."/>
            <person name="Guillou S."/>
            <person name="Cros-Aarteil S."/>
            <person name="Calhoun S."/>
            <person name="Kuo A."/>
            <person name="Mondo S."/>
            <person name="Pangilinan J."/>
            <person name="Riley R."/>
            <person name="Labutti K."/>
            <person name="Andreopoulos B."/>
            <person name="Lipzen A."/>
            <person name="Chen C."/>
            <person name="Yanf M."/>
            <person name="Daum C."/>
            <person name="Ng V."/>
            <person name="Clum A."/>
            <person name="Steindorff A."/>
            <person name="Ohm R."/>
            <person name="Martin F."/>
            <person name="Silar P."/>
            <person name="Natvig D."/>
            <person name="Lalanne C."/>
            <person name="Gautier V."/>
            <person name="Ament-Velasquez S.L."/>
            <person name="Kruys A."/>
            <person name="Hutchinson M.I."/>
            <person name="Powell A.J."/>
            <person name="Barry K."/>
            <person name="Miller A.N."/>
            <person name="Grigoriev I.V."/>
            <person name="Debuchy R."/>
            <person name="Gladieux P."/>
            <person name="Thoren M.H."/>
            <person name="Johannesson H."/>
        </authorList>
    </citation>
    <scope>NUCLEOTIDE SEQUENCE</scope>
    <source>
        <strain evidence="2">CBS 168.71</strain>
    </source>
</reference>